<dbReference type="OrthoDB" id="9780095at2"/>
<dbReference type="RefSeq" id="WP_089338097.1">
    <property type="nucleotide sequence ID" value="NZ_FZNO01000024.1"/>
</dbReference>
<accession>A0A238Z233</accession>
<evidence type="ECO:0008006" key="3">
    <source>
        <dbReference type="Google" id="ProtNLM"/>
    </source>
</evidence>
<proteinExistence type="predicted"/>
<name>A0A238Z233_9ACTN</name>
<organism evidence="1 2">
    <name type="scientific">Blastococcus mobilis</name>
    <dbReference type="NCBI Taxonomy" id="1938746"/>
    <lineage>
        <taxon>Bacteria</taxon>
        <taxon>Bacillati</taxon>
        <taxon>Actinomycetota</taxon>
        <taxon>Actinomycetes</taxon>
        <taxon>Geodermatophilales</taxon>
        <taxon>Geodermatophilaceae</taxon>
        <taxon>Blastococcus</taxon>
    </lineage>
</organism>
<dbReference type="EMBL" id="FZNO01000024">
    <property type="protein sequence ID" value="SNR76903.1"/>
    <property type="molecule type" value="Genomic_DNA"/>
</dbReference>
<evidence type="ECO:0000313" key="1">
    <source>
        <dbReference type="EMBL" id="SNR76903.1"/>
    </source>
</evidence>
<reference evidence="1 2" key="1">
    <citation type="submission" date="2017-06" db="EMBL/GenBank/DDBJ databases">
        <authorList>
            <person name="Kim H.J."/>
            <person name="Triplett B.A."/>
        </authorList>
    </citation>
    <scope>NUCLEOTIDE SEQUENCE [LARGE SCALE GENOMIC DNA]</scope>
    <source>
        <strain evidence="1 2">DSM 44272</strain>
    </source>
</reference>
<dbReference type="InterPro" id="IPR029063">
    <property type="entry name" value="SAM-dependent_MTases_sf"/>
</dbReference>
<sequence length="251" mass="27278">MIISTVAWKISRAGQRLTASLRRDGLRGLGAEAVRLAGELSRAPLALAAEYLFDLRRGIRTRGFVRNERDLAGISVGGDPNYYQPIGLPLLRRLVSTVPVERGATTFLDLGAGRGRAVILAAELGFGRVVGVELDGELAAEGAENVRRWRSGRRGRTSGSQEVDVIQGDAAACPLPEGPLLIALFNSFGPTTLRLLLGHLCDSRKEAGDPVYFAYINPVHEKTLEEFPRLVPHSRARGWSVYRLEPEPTSA</sequence>
<keyword evidence="2" id="KW-1185">Reference proteome</keyword>
<dbReference type="CDD" id="cd02440">
    <property type="entry name" value="AdoMet_MTases"/>
    <property type="match status" value="1"/>
</dbReference>
<gene>
    <name evidence="1" type="ORF">SAMN06272737_12414</name>
</gene>
<dbReference type="SUPFAM" id="SSF53335">
    <property type="entry name" value="S-adenosyl-L-methionine-dependent methyltransferases"/>
    <property type="match status" value="1"/>
</dbReference>
<evidence type="ECO:0000313" key="2">
    <source>
        <dbReference type="Proteomes" id="UP000198403"/>
    </source>
</evidence>
<dbReference type="AlphaFoldDB" id="A0A238Z233"/>
<protein>
    <recommendedName>
        <fullName evidence="3">Methyltransferase domain-containing protein</fullName>
    </recommendedName>
</protein>
<dbReference type="Gene3D" id="3.40.50.150">
    <property type="entry name" value="Vaccinia Virus protein VP39"/>
    <property type="match status" value="1"/>
</dbReference>
<dbReference type="Proteomes" id="UP000198403">
    <property type="component" value="Unassembled WGS sequence"/>
</dbReference>